<dbReference type="InterPro" id="IPR011006">
    <property type="entry name" value="CheY-like_superfamily"/>
</dbReference>
<evidence type="ECO:0000256" key="1">
    <source>
        <dbReference type="PROSITE-ProRule" id="PRU00169"/>
    </source>
</evidence>
<feature type="modified residue" description="4-aspartylphosphate" evidence="1">
    <location>
        <position position="62"/>
    </location>
</feature>
<evidence type="ECO:0000313" key="4">
    <source>
        <dbReference type="Proteomes" id="UP001172082"/>
    </source>
</evidence>
<dbReference type="Proteomes" id="UP001172082">
    <property type="component" value="Unassembled WGS sequence"/>
</dbReference>
<dbReference type="SMART" id="SM00448">
    <property type="entry name" value="REC"/>
    <property type="match status" value="1"/>
</dbReference>
<dbReference type="SUPFAM" id="SSF52172">
    <property type="entry name" value="CheY-like"/>
    <property type="match status" value="1"/>
</dbReference>
<dbReference type="RefSeq" id="WP_346752991.1">
    <property type="nucleotide sequence ID" value="NZ_JAUJEA010000006.1"/>
</dbReference>
<organism evidence="3 4">
    <name type="scientific">Splendidivirga corallicola</name>
    <dbReference type="NCBI Taxonomy" id="3051826"/>
    <lineage>
        <taxon>Bacteria</taxon>
        <taxon>Pseudomonadati</taxon>
        <taxon>Bacteroidota</taxon>
        <taxon>Cytophagia</taxon>
        <taxon>Cytophagales</taxon>
        <taxon>Splendidivirgaceae</taxon>
        <taxon>Splendidivirga</taxon>
    </lineage>
</organism>
<dbReference type="PROSITE" id="PS50110">
    <property type="entry name" value="RESPONSE_REGULATORY"/>
    <property type="match status" value="1"/>
</dbReference>
<dbReference type="InterPro" id="IPR001789">
    <property type="entry name" value="Sig_transdc_resp-reg_receiver"/>
</dbReference>
<protein>
    <submittedName>
        <fullName evidence="3">Response regulator</fullName>
    </submittedName>
</protein>
<comment type="caution">
    <text evidence="3">The sequence shown here is derived from an EMBL/GenBank/DDBJ whole genome shotgun (WGS) entry which is preliminary data.</text>
</comment>
<dbReference type="EMBL" id="JAUJEA010000006">
    <property type="protein sequence ID" value="MDN5202967.1"/>
    <property type="molecule type" value="Genomic_DNA"/>
</dbReference>
<dbReference type="PANTHER" id="PTHR44520:SF2">
    <property type="entry name" value="RESPONSE REGULATOR RCP1"/>
    <property type="match status" value="1"/>
</dbReference>
<evidence type="ECO:0000313" key="3">
    <source>
        <dbReference type="EMBL" id="MDN5202967.1"/>
    </source>
</evidence>
<sequence length="137" mass="16088">MKKKVEKVMVIDDDQVFEFIIRKTFELGGLKSDLICKNKANEALSFLQNASKHEFPDVIFLDMNMPLMDGFEFLDEYRQLGLNHEHKETIIAMLSFPPSRKDMERASSYYELFDFVERPTGLRDLKEFCNKHSLELA</sequence>
<evidence type="ECO:0000259" key="2">
    <source>
        <dbReference type="PROSITE" id="PS50110"/>
    </source>
</evidence>
<keyword evidence="1" id="KW-0597">Phosphoprotein</keyword>
<dbReference type="Pfam" id="PF00072">
    <property type="entry name" value="Response_reg"/>
    <property type="match status" value="1"/>
</dbReference>
<dbReference type="InterPro" id="IPR052893">
    <property type="entry name" value="TCS_response_regulator"/>
</dbReference>
<feature type="domain" description="Response regulatory" evidence="2">
    <location>
        <begin position="7"/>
        <end position="133"/>
    </location>
</feature>
<dbReference type="PANTHER" id="PTHR44520">
    <property type="entry name" value="RESPONSE REGULATOR RCP1-RELATED"/>
    <property type="match status" value="1"/>
</dbReference>
<keyword evidence="4" id="KW-1185">Reference proteome</keyword>
<reference evidence="3" key="1">
    <citation type="submission" date="2023-06" db="EMBL/GenBank/DDBJ databases">
        <title>Genomic of Parafulvivirga corallium.</title>
        <authorList>
            <person name="Wang G."/>
        </authorList>
    </citation>
    <scope>NUCLEOTIDE SEQUENCE</scope>
    <source>
        <strain evidence="3">BMA10</strain>
    </source>
</reference>
<name>A0ABT8KSK1_9BACT</name>
<accession>A0ABT8KSK1</accession>
<gene>
    <name evidence="3" type="ORF">QQ008_16375</name>
</gene>
<dbReference type="Gene3D" id="3.40.50.2300">
    <property type="match status" value="1"/>
</dbReference>
<proteinExistence type="predicted"/>